<keyword evidence="2" id="KW-1185">Reference proteome</keyword>
<dbReference type="RefSeq" id="WP_204980158.1">
    <property type="nucleotide sequence ID" value="NZ_JBHTII010000001.1"/>
</dbReference>
<reference evidence="2" key="1">
    <citation type="journal article" date="2019" name="Int. J. Syst. Evol. Microbiol.">
        <title>The Global Catalogue of Microorganisms (GCM) 10K type strain sequencing project: providing services to taxonomists for standard genome sequencing and annotation.</title>
        <authorList>
            <consortium name="The Broad Institute Genomics Platform"/>
            <consortium name="The Broad Institute Genome Sequencing Center for Infectious Disease"/>
            <person name="Wu L."/>
            <person name="Ma J."/>
        </authorList>
    </citation>
    <scope>NUCLEOTIDE SEQUENCE [LARGE SCALE GENOMIC DNA]</scope>
    <source>
        <strain evidence="2">CCUG 54523</strain>
    </source>
</reference>
<evidence type="ECO:0000313" key="2">
    <source>
        <dbReference type="Proteomes" id="UP001597055"/>
    </source>
</evidence>
<proteinExistence type="predicted"/>
<organism evidence="1 2">
    <name type="scientific">Microbacterium insulae</name>
    <dbReference type="NCBI Taxonomy" id="483014"/>
    <lineage>
        <taxon>Bacteria</taxon>
        <taxon>Bacillati</taxon>
        <taxon>Actinomycetota</taxon>
        <taxon>Actinomycetes</taxon>
        <taxon>Micrococcales</taxon>
        <taxon>Microbacteriaceae</taxon>
        <taxon>Microbacterium</taxon>
    </lineage>
</organism>
<sequence>MDKILFIEEVADLLRRTPAQLRWMVHCGTAPQSAMIAGRRCWRQSDVEKFIDEAFSSTPN</sequence>
<evidence type="ECO:0000313" key="1">
    <source>
        <dbReference type="EMBL" id="MFD0789271.1"/>
    </source>
</evidence>
<comment type="caution">
    <text evidence="1">The sequence shown here is derived from an EMBL/GenBank/DDBJ whole genome shotgun (WGS) entry which is preliminary data.</text>
</comment>
<gene>
    <name evidence="1" type="ORF">ACFQ0P_02590</name>
</gene>
<dbReference type="Proteomes" id="UP001597055">
    <property type="component" value="Unassembled WGS sequence"/>
</dbReference>
<accession>A0ABW3AEY4</accession>
<name>A0ABW3AEY4_9MICO</name>
<dbReference type="EMBL" id="JBHTII010000001">
    <property type="protein sequence ID" value="MFD0789271.1"/>
    <property type="molecule type" value="Genomic_DNA"/>
</dbReference>
<protein>
    <submittedName>
        <fullName evidence="1">Helix-turn-helix transcriptional regulator</fullName>
    </submittedName>
</protein>